<dbReference type="EMBL" id="JAWDGP010001404">
    <property type="protein sequence ID" value="KAK3791976.1"/>
    <property type="molecule type" value="Genomic_DNA"/>
</dbReference>
<proteinExistence type="predicted"/>
<reference evidence="5" key="1">
    <citation type="journal article" date="2023" name="G3 (Bethesda)">
        <title>A reference genome for the long-term kleptoplast-retaining sea slug Elysia crispata morphotype clarki.</title>
        <authorList>
            <person name="Eastman K.E."/>
            <person name="Pendleton A.L."/>
            <person name="Shaikh M.A."/>
            <person name="Suttiyut T."/>
            <person name="Ogas R."/>
            <person name="Tomko P."/>
            <person name="Gavelis G."/>
            <person name="Widhalm J.R."/>
            <person name="Wisecaver J.H."/>
        </authorList>
    </citation>
    <scope>NUCLEOTIDE SEQUENCE</scope>
    <source>
        <strain evidence="5">ECLA1</strain>
    </source>
</reference>
<evidence type="ECO:0000259" key="4">
    <source>
        <dbReference type="PROSITE" id="PS01180"/>
    </source>
</evidence>
<dbReference type="CDD" id="cd00041">
    <property type="entry name" value="CUB"/>
    <property type="match status" value="9"/>
</dbReference>
<keyword evidence="6" id="KW-1185">Reference proteome</keyword>
<evidence type="ECO:0000313" key="6">
    <source>
        <dbReference type="Proteomes" id="UP001283361"/>
    </source>
</evidence>
<feature type="domain" description="CUB" evidence="4">
    <location>
        <begin position="465"/>
        <end position="577"/>
    </location>
</feature>
<comment type="caution">
    <text evidence="5">The sequence shown here is derived from an EMBL/GenBank/DDBJ whole genome shotgun (WGS) entry which is preliminary data.</text>
</comment>
<feature type="domain" description="CUB" evidence="4">
    <location>
        <begin position="697"/>
        <end position="811"/>
    </location>
</feature>
<dbReference type="Gene3D" id="2.60.120.290">
    <property type="entry name" value="Spermadhesin, CUB domain"/>
    <property type="match status" value="9"/>
</dbReference>
<feature type="domain" description="CUB" evidence="4">
    <location>
        <begin position="814"/>
        <end position="925"/>
    </location>
</feature>
<evidence type="ECO:0000256" key="3">
    <source>
        <dbReference type="PROSITE-ProRule" id="PRU00059"/>
    </source>
</evidence>
<evidence type="ECO:0000256" key="2">
    <source>
        <dbReference type="ARBA" id="ARBA00023157"/>
    </source>
</evidence>
<accession>A0AAE1ARH1</accession>
<dbReference type="AlphaFoldDB" id="A0AAE1ARH1"/>
<organism evidence="5 6">
    <name type="scientific">Elysia crispata</name>
    <name type="common">lettuce slug</name>
    <dbReference type="NCBI Taxonomy" id="231223"/>
    <lineage>
        <taxon>Eukaryota</taxon>
        <taxon>Metazoa</taxon>
        <taxon>Spiralia</taxon>
        <taxon>Lophotrochozoa</taxon>
        <taxon>Mollusca</taxon>
        <taxon>Gastropoda</taxon>
        <taxon>Heterobranchia</taxon>
        <taxon>Euthyneura</taxon>
        <taxon>Panpulmonata</taxon>
        <taxon>Sacoglossa</taxon>
        <taxon>Placobranchoidea</taxon>
        <taxon>Plakobranchidae</taxon>
        <taxon>Elysia</taxon>
    </lineage>
</organism>
<dbReference type="FunFam" id="2.60.120.290:FF:000005">
    <property type="entry name" value="Procollagen C-endopeptidase enhancer 1"/>
    <property type="match status" value="1"/>
</dbReference>
<dbReference type="PANTHER" id="PTHR24251">
    <property type="entry name" value="OVOCHYMASE-RELATED"/>
    <property type="match status" value="1"/>
</dbReference>
<dbReference type="PROSITE" id="PS01180">
    <property type="entry name" value="CUB"/>
    <property type="match status" value="9"/>
</dbReference>
<keyword evidence="1" id="KW-0677">Repeat</keyword>
<dbReference type="Pfam" id="PF00431">
    <property type="entry name" value="CUB"/>
    <property type="match status" value="9"/>
</dbReference>
<protein>
    <recommendedName>
        <fullName evidence="4">CUB domain-containing protein</fullName>
    </recommendedName>
</protein>
<dbReference type="Proteomes" id="UP001283361">
    <property type="component" value="Unassembled WGS sequence"/>
</dbReference>
<feature type="non-terminal residue" evidence="5">
    <location>
        <position position="1"/>
    </location>
</feature>
<dbReference type="SUPFAM" id="SSF49854">
    <property type="entry name" value="Spermadhesin, CUB domain"/>
    <property type="match status" value="9"/>
</dbReference>
<feature type="domain" description="CUB" evidence="4">
    <location>
        <begin position="348"/>
        <end position="462"/>
    </location>
</feature>
<dbReference type="PANTHER" id="PTHR24251:SF37">
    <property type="entry name" value="CUB DOMAIN-CONTAINING PROTEIN"/>
    <property type="match status" value="1"/>
</dbReference>
<feature type="domain" description="CUB" evidence="4">
    <location>
        <begin position="116"/>
        <end position="230"/>
    </location>
</feature>
<feature type="domain" description="CUB" evidence="4">
    <location>
        <begin position="233"/>
        <end position="345"/>
    </location>
</feature>
<gene>
    <name evidence="5" type="ORF">RRG08_035467</name>
</gene>
<feature type="domain" description="CUB" evidence="4">
    <location>
        <begin position="580"/>
        <end position="694"/>
    </location>
</feature>
<comment type="caution">
    <text evidence="3">Lacks conserved residue(s) required for the propagation of feature annotation.</text>
</comment>
<dbReference type="InterPro" id="IPR000859">
    <property type="entry name" value="CUB_dom"/>
</dbReference>
<sequence>CGQALTGNNGTLKSPNYPYNYPNNARCVWTITTDPDTRVMLTFSYFQLEYGYDCAYDFLVIRDGSDPTSNVLQRLCGSSTPETIVSTGNVMFIEFQTNYRRIYKGFQAQWYSREVCGSALSGNNGTFQSPNYPNNYPNNVYCEWTIRTDVGTKVQLTFSAFELHNSYYCSSSIDSVTIRDGSNSTAGLIGRLCGSGYSDSIVTSGNSLYILFTSDNSFSLSGFQGQWSINQGCGQALFGNNGTLESPNYPYNYPNNARCVWTITTDPDTRVVLTFSYFRLEYDYGCDDDSLVIRDGSDPTSNTLRRLCGSSTPQPIRATGNIMFIEFKTDYRTIYKGFQARWESQEVCGSALSGNNGTFQSPNYPNNYPNNVYCEWTIRTDLGTKVQLTFSAFELQNSYYCSSSVDSVTIHDGSNSTAGFLGRLCGSGYSDSIVASSNSLYILFTSDNSFSLSGFQAQWSINQGCGQALTGNNGTLKSPNYPYNYPNDARCVWTITTDPDTRVMLTFSYFRLEYGYECDYDFLVIRDGSDPTSNVLQRLCGSSTPETIISTGNVMFIEFQTNYRRIYKGFQAQWYSREVCGSALSGNNGTFQSPNYPNNYPNNAYCEWTIRTDPGTKVQLTFSAFELENSYYCSSRIDSVTIRDGSNSTAGLIGRLCGSGYSDSIVASGNSLYIFFTSDNSFSISGFQAQWSINHGCGEALTGNNGTIQSPNYPYNYPNNIHCEWTITADPGQRIILRVPYIGLQYHYRCDYDSIAIYDGMNQTSRLLSKICGSSSPGPIVSTENVMFIKFRSNFGYSYRGRGFHAQWLASEGCGEAMIGNEGTFQSPNYHNRSTDVSFCEWAITTEVGSKVVLSFSAFSLGSSYNCDAELYIYDGNNATSRTLRRLCGSAPVRNITASGNVMFIRFISNGTVTGVGFQARWSMIPGCVRNLTGNQGTLQSPNYPNNYPNGALCTWIITTDPGTQVTLTFSAFSLETDSSCDFDSLVIRDGNNRSSPILGTFCGSSRPPVVTASGNVMFISFTTDSSVTRTGFRAQWVGVNRNIHSRLEGCDQAFRVCLSLYSAESFQPNDYCTSMRKILQGFPPLQMHKCSWENCASESSTRYQRFQNFLMSFRSDNTISLDYIDLPRTGHRQSKRITHTLNVEM</sequence>
<dbReference type="SMART" id="SM00042">
    <property type="entry name" value="CUB"/>
    <property type="match status" value="9"/>
</dbReference>
<feature type="domain" description="CUB" evidence="4">
    <location>
        <begin position="928"/>
        <end position="1040"/>
    </location>
</feature>
<dbReference type="InterPro" id="IPR035914">
    <property type="entry name" value="Sperma_CUB_dom_sf"/>
</dbReference>
<dbReference type="FunFam" id="2.60.120.290:FF:000013">
    <property type="entry name" value="Membrane frizzled-related protein"/>
    <property type="match status" value="8"/>
</dbReference>
<keyword evidence="2" id="KW-1015">Disulfide bond</keyword>
<name>A0AAE1ARH1_9GAST</name>
<evidence type="ECO:0000313" key="5">
    <source>
        <dbReference type="EMBL" id="KAK3791976.1"/>
    </source>
</evidence>
<feature type="domain" description="CUB" evidence="4">
    <location>
        <begin position="1"/>
        <end position="113"/>
    </location>
</feature>
<evidence type="ECO:0000256" key="1">
    <source>
        <dbReference type="ARBA" id="ARBA00022737"/>
    </source>
</evidence>